<evidence type="ECO:0000256" key="1">
    <source>
        <dbReference type="ARBA" id="ARBA00004429"/>
    </source>
</evidence>
<feature type="domain" description="Prepilin peptidase A24 N-terminal" evidence="12">
    <location>
        <begin position="12"/>
        <end position="99"/>
    </location>
</feature>
<keyword evidence="9" id="KW-0645">Protease</keyword>
<dbReference type="EC" id="3.4.23.43" evidence="9"/>
<evidence type="ECO:0000256" key="10">
    <source>
        <dbReference type="SAM" id="Phobius"/>
    </source>
</evidence>
<protein>
    <recommendedName>
        <fullName evidence="9">Prepilin leader peptidase/N-methyltransferase</fullName>
        <ecNumber evidence="9">2.1.1.-</ecNumber>
        <ecNumber evidence="9">3.4.23.43</ecNumber>
    </recommendedName>
</protein>
<proteinExistence type="inferred from homology"/>
<keyword evidence="9" id="KW-0511">Multifunctional enzyme</keyword>
<dbReference type="PATRIC" id="fig|1560201.3.peg.4365"/>
<keyword evidence="5 9" id="KW-0812">Transmembrane</keyword>
<evidence type="ECO:0000259" key="12">
    <source>
        <dbReference type="Pfam" id="PF06750"/>
    </source>
</evidence>
<keyword evidence="9" id="KW-0378">Hydrolase</keyword>
<keyword evidence="9" id="KW-0489">Methyltransferase</keyword>
<feature type="transmembrane region" description="Helical" evidence="10">
    <location>
        <begin position="157"/>
        <end position="178"/>
    </location>
</feature>
<evidence type="ECO:0000259" key="11">
    <source>
        <dbReference type="Pfam" id="PF01478"/>
    </source>
</evidence>
<evidence type="ECO:0000313" key="15">
    <source>
        <dbReference type="Proteomes" id="UP000036851"/>
    </source>
</evidence>
<evidence type="ECO:0000313" key="16">
    <source>
        <dbReference type="Proteomes" id="UP000037088"/>
    </source>
</evidence>
<dbReference type="InterPro" id="IPR000045">
    <property type="entry name" value="Prepilin_IV_endopep_pep"/>
</dbReference>
<keyword evidence="6 10" id="KW-1133">Transmembrane helix</keyword>
<feature type="transmembrane region" description="Helical" evidence="10">
    <location>
        <begin position="6"/>
        <end position="24"/>
    </location>
</feature>
<gene>
    <name evidence="13" type="ORF">NG42_20555</name>
    <name evidence="14" type="ORF">NG43_20250</name>
</gene>
<dbReference type="InterPro" id="IPR014032">
    <property type="entry name" value="Peptidase_A24A_bac"/>
</dbReference>
<dbReference type="InterPro" id="IPR050882">
    <property type="entry name" value="Prepilin_peptidase/N-MTase"/>
</dbReference>
<dbReference type="STRING" id="1560201.NG42_20555"/>
<evidence type="ECO:0000313" key="13">
    <source>
        <dbReference type="EMBL" id="KOC87425.1"/>
    </source>
</evidence>
<feature type="transmembrane region" description="Helical" evidence="10">
    <location>
        <begin position="91"/>
        <end position="121"/>
    </location>
</feature>
<accession>A0A0L7SZ09</accession>
<evidence type="ECO:0000256" key="5">
    <source>
        <dbReference type="ARBA" id="ARBA00022692"/>
    </source>
</evidence>
<feature type="transmembrane region" description="Helical" evidence="10">
    <location>
        <begin position="127"/>
        <end position="145"/>
    </location>
</feature>
<dbReference type="GO" id="GO:0005886">
    <property type="term" value="C:plasma membrane"/>
    <property type="evidence" value="ECO:0007669"/>
    <property type="project" value="UniProtKB-SubCell"/>
</dbReference>
<dbReference type="GO" id="GO:0032259">
    <property type="term" value="P:methylation"/>
    <property type="evidence" value="ECO:0007669"/>
    <property type="project" value="UniProtKB-KW"/>
</dbReference>
<comment type="similarity">
    <text evidence="2 8">Belongs to the peptidase A24 family.</text>
</comment>
<sequence length="260" mass="28833">MDEWLIIAALLAGAILGSFLCLVIERFPVDADGRRWLARICHPASACSMCGHRLALRDLVPLLSWVILRGCCRYCHQPISRYPYYLESGTALLLALIAFSCPPPALFAWLTLFSCAVLVLSEIDRRHLLLPDAITLPLLWCGLLFNWQLSPLHLQQAVAGAICGYLSFRGLNEIYLWLRKQDGMGLGDAKFFAALGAWTGWLSLPLIATLAALIGIVVWLVSRLKGQKTIRQPFGPCLSVAGWSLLIAQHGESDWFSFIV</sequence>
<keyword evidence="9" id="KW-0808">Transferase</keyword>
<feature type="domain" description="Prepilin type IV endopeptidase peptidase" evidence="11">
    <location>
        <begin position="112"/>
        <end position="220"/>
    </location>
</feature>
<evidence type="ECO:0000256" key="6">
    <source>
        <dbReference type="ARBA" id="ARBA00022989"/>
    </source>
</evidence>
<dbReference type="Proteomes" id="UP000036851">
    <property type="component" value="Unassembled WGS sequence"/>
</dbReference>
<dbReference type="EMBL" id="JRXE01000041">
    <property type="protein sequence ID" value="KOC87425.1"/>
    <property type="molecule type" value="Genomic_DNA"/>
</dbReference>
<dbReference type="AlphaFoldDB" id="A0A0L7SZ09"/>
<evidence type="ECO:0000256" key="3">
    <source>
        <dbReference type="ARBA" id="ARBA00022475"/>
    </source>
</evidence>
<comment type="catalytic activity">
    <reaction evidence="9">
        <text>Typically cleaves a -Gly-|-Phe- bond to release an N-terminal, basic peptide of 5-8 residues from type IV prepilin, and then N-methylates the new N-terminal amino group, the methyl donor being S-adenosyl-L-methionine.</text>
        <dbReference type="EC" id="3.4.23.43"/>
    </reaction>
</comment>
<organism evidence="14 15">
    <name type="scientific">Winslowiella iniecta</name>
    <dbReference type="NCBI Taxonomy" id="1560201"/>
    <lineage>
        <taxon>Bacteria</taxon>
        <taxon>Pseudomonadati</taxon>
        <taxon>Pseudomonadota</taxon>
        <taxon>Gammaproteobacteria</taxon>
        <taxon>Enterobacterales</taxon>
        <taxon>Erwiniaceae</taxon>
        <taxon>Winslowiella</taxon>
    </lineage>
</organism>
<name>A0A0L7SZ09_9GAMM</name>
<dbReference type="Proteomes" id="UP000037088">
    <property type="component" value="Unassembled WGS sequence"/>
</dbReference>
<reference evidence="15 16" key="1">
    <citation type="journal article" date="2015" name="Int. J. Syst. Evol. Microbiol.">
        <title>Erwinia iniecta sp. nov., isolated from Russian wheat aphids (Diuraphis noxia).</title>
        <authorList>
            <person name="Campillo T."/>
            <person name="Luna E."/>
            <person name="Portier P."/>
            <person name="Fischer-Le Saux M."/>
            <person name="Lapitan N."/>
            <person name="Tisserat N.A."/>
            <person name="Leach J.E."/>
        </authorList>
    </citation>
    <scope>NUCLEOTIDE SEQUENCE [LARGE SCALE GENOMIC DNA]</scope>
    <source>
        <strain evidence="13 16">B120</strain>
        <strain evidence="14 15">B149</strain>
    </source>
</reference>
<keyword evidence="3" id="KW-1003">Cell membrane</keyword>
<feature type="transmembrane region" description="Helical" evidence="10">
    <location>
        <begin position="198"/>
        <end position="221"/>
    </location>
</feature>
<dbReference type="PRINTS" id="PR00864">
    <property type="entry name" value="PREPILNPTASE"/>
</dbReference>
<comment type="function">
    <text evidence="9">Plays an essential role in type IV pili and type II pseudopili formation by proteolytically removing the leader sequence from substrate proteins and subsequently monomethylating the alpha-amino group of the newly exposed N-terminal phenylalanine.</text>
</comment>
<comment type="subcellular location">
    <subcellularLocation>
        <location evidence="1">Cell inner membrane</location>
        <topology evidence="1">Multi-pass membrane protein</topology>
    </subcellularLocation>
    <subcellularLocation>
        <location evidence="9">Cell membrane</location>
        <topology evidence="9">Multi-pass membrane protein</topology>
    </subcellularLocation>
</comment>
<evidence type="ECO:0000256" key="4">
    <source>
        <dbReference type="ARBA" id="ARBA00022519"/>
    </source>
</evidence>
<dbReference type="PANTHER" id="PTHR30487">
    <property type="entry name" value="TYPE 4 PREPILIN-LIKE PROTEINS LEADER PEPTIDE-PROCESSING ENZYME"/>
    <property type="match status" value="1"/>
</dbReference>
<keyword evidence="4" id="KW-0997">Cell inner membrane</keyword>
<dbReference type="InterPro" id="IPR010627">
    <property type="entry name" value="Prepilin_pept_A24_N"/>
</dbReference>
<keyword evidence="16" id="KW-1185">Reference proteome</keyword>
<evidence type="ECO:0000256" key="7">
    <source>
        <dbReference type="ARBA" id="ARBA00023136"/>
    </source>
</evidence>
<evidence type="ECO:0000313" key="14">
    <source>
        <dbReference type="EMBL" id="KOC88338.1"/>
    </source>
</evidence>
<dbReference type="GO" id="GO:0008168">
    <property type="term" value="F:methyltransferase activity"/>
    <property type="evidence" value="ECO:0007669"/>
    <property type="project" value="UniProtKB-KW"/>
</dbReference>
<keyword evidence="7 10" id="KW-0472">Membrane</keyword>
<evidence type="ECO:0000256" key="2">
    <source>
        <dbReference type="ARBA" id="ARBA00005801"/>
    </source>
</evidence>
<evidence type="ECO:0000256" key="8">
    <source>
        <dbReference type="RuleBase" id="RU003793"/>
    </source>
</evidence>
<dbReference type="Gene3D" id="1.20.120.1220">
    <property type="match status" value="1"/>
</dbReference>
<dbReference type="PANTHER" id="PTHR30487:SF0">
    <property type="entry name" value="PREPILIN LEADER PEPTIDASE_N-METHYLTRANSFERASE-RELATED"/>
    <property type="match status" value="1"/>
</dbReference>
<comment type="caution">
    <text evidence="14">The sequence shown here is derived from an EMBL/GenBank/DDBJ whole genome shotgun (WGS) entry which is preliminary data.</text>
</comment>
<dbReference type="Pfam" id="PF01478">
    <property type="entry name" value="Peptidase_A24"/>
    <property type="match status" value="1"/>
</dbReference>
<dbReference type="GO" id="GO:0004190">
    <property type="term" value="F:aspartic-type endopeptidase activity"/>
    <property type="evidence" value="ECO:0007669"/>
    <property type="project" value="UniProtKB-EC"/>
</dbReference>
<dbReference type="RefSeq" id="WP_052902779.1">
    <property type="nucleotide sequence ID" value="NZ_JRXE01000041.1"/>
</dbReference>
<dbReference type="Pfam" id="PF06750">
    <property type="entry name" value="A24_N_bact"/>
    <property type="match status" value="1"/>
</dbReference>
<dbReference type="GO" id="GO:0006465">
    <property type="term" value="P:signal peptide processing"/>
    <property type="evidence" value="ECO:0007669"/>
    <property type="project" value="TreeGrafter"/>
</dbReference>
<dbReference type="EMBL" id="JRXF01000047">
    <property type="protein sequence ID" value="KOC88338.1"/>
    <property type="molecule type" value="Genomic_DNA"/>
</dbReference>
<dbReference type="OrthoDB" id="9789291at2"/>
<evidence type="ECO:0000256" key="9">
    <source>
        <dbReference type="RuleBase" id="RU003794"/>
    </source>
</evidence>
<dbReference type="EC" id="2.1.1.-" evidence="9"/>